<feature type="transmembrane region" description="Helical" evidence="7">
    <location>
        <begin position="215"/>
        <end position="236"/>
    </location>
</feature>
<dbReference type="SUPFAM" id="SSF103473">
    <property type="entry name" value="MFS general substrate transporter"/>
    <property type="match status" value="1"/>
</dbReference>
<dbReference type="InterPro" id="IPR036259">
    <property type="entry name" value="MFS_trans_sf"/>
</dbReference>
<feature type="transmembrane region" description="Helical" evidence="7">
    <location>
        <begin position="301"/>
        <end position="323"/>
    </location>
</feature>
<gene>
    <name evidence="9" type="ORF">ACFPT7_22285</name>
</gene>
<protein>
    <submittedName>
        <fullName evidence="9">Nitrate/nitrite transporter</fullName>
    </submittedName>
</protein>
<dbReference type="CDD" id="cd17341">
    <property type="entry name" value="MFS_NRT2_like"/>
    <property type="match status" value="1"/>
</dbReference>
<keyword evidence="10" id="KW-1185">Reference proteome</keyword>
<keyword evidence="3 7" id="KW-0812">Transmembrane</keyword>
<feature type="transmembrane region" description="Helical" evidence="7">
    <location>
        <begin position="137"/>
        <end position="156"/>
    </location>
</feature>
<feature type="transmembrane region" description="Helical" evidence="7">
    <location>
        <begin position="168"/>
        <end position="187"/>
    </location>
</feature>
<evidence type="ECO:0000256" key="5">
    <source>
        <dbReference type="ARBA" id="ARBA00023063"/>
    </source>
</evidence>
<evidence type="ECO:0000256" key="3">
    <source>
        <dbReference type="ARBA" id="ARBA00022692"/>
    </source>
</evidence>
<reference evidence="10" key="1">
    <citation type="journal article" date="2019" name="Int. J. Syst. Evol. Microbiol.">
        <title>The Global Catalogue of Microorganisms (GCM) 10K type strain sequencing project: providing services to taxonomists for standard genome sequencing and annotation.</title>
        <authorList>
            <consortium name="The Broad Institute Genomics Platform"/>
            <consortium name="The Broad Institute Genome Sequencing Center for Infectious Disease"/>
            <person name="Wu L."/>
            <person name="Ma J."/>
        </authorList>
    </citation>
    <scope>NUCLEOTIDE SEQUENCE [LARGE SCALE GENOMIC DNA]</scope>
    <source>
        <strain evidence="10">JCM 4087</strain>
    </source>
</reference>
<dbReference type="PANTHER" id="PTHR23515">
    <property type="entry name" value="HIGH-AFFINITY NITRATE TRANSPORTER 2.3"/>
    <property type="match status" value="1"/>
</dbReference>
<organism evidence="9 10">
    <name type="scientific">Acidicapsa dinghuensis</name>
    <dbReference type="NCBI Taxonomy" id="2218256"/>
    <lineage>
        <taxon>Bacteria</taxon>
        <taxon>Pseudomonadati</taxon>
        <taxon>Acidobacteriota</taxon>
        <taxon>Terriglobia</taxon>
        <taxon>Terriglobales</taxon>
        <taxon>Acidobacteriaceae</taxon>
        <taxon>Acidicapsa</taxon>
    </lineage>
</organism>
<dbReference type="Pfam" id="PF07690">
    <property type="entry name" value="MFS_1"/>
    <property type="match status" value="1"/>
</dbReference>
<comment type="similarity">
    <text evidence="2">Belongs to the major facilitator superfamily. Nitrate/nitrite porter (TC 2.A.1.8) family.</text>
</comment>
<dbReference type="Gene3D" id="1.20.1250.20">
    <property type="entry name" value="MFS general substrate transporter like domains"/>
    <property type="match status" value="1"/>
</dbReference>
<feature type="transmembrane region" description="Helical" evidence="7">
    <location>
        <begin position="335"/>
        <end position="356"/>
    </location>
</feature>
<feature type="transmembrane region" description="Helical" evidence="7">
    <location>
        <begin position="362"/>
        <end position="382"/>
    </location>
</feature>
<feature type="transmembrane region" description="Helical" evidence="7">
    <location>
        <begin position="12"/>
        <end position="32"/>
    </location>
</feature>
<sequence length="427" mass="46078">MNKKSFLASGHLPTLVSAFLYFDVSFMVWVLFGPLTPFIAEQMHLSATQKGLLTAIPLLGGSFFRPILGVVADRIGGRRAGLTGLLFSLIPLIVGWHFASQLWQFYLIGFLLGIAGASFAVALPLAGRWYSAEHQGLAMGIAGAGNAGSLIATFFGPRLAQHYGWHSVFALALIPVCCVLAFFFLFAKDSPNRSAPKQWPQYAQLLITVDTWRLCFLYSLTFGGFVGLSSFLTMFFHDQYHLSKVQSGDFATLVIVAGSFLRPVGGWIADRIGGYRLLLLLLAGVSIALTVISSLPPVSLVVPMLFLAMGMLGMGNGAVFQIAPQRYSAHIEIMTGIIGAAGGLGGFFLPSAIGALKDLTGSFGTGLFCFALLVLAGAMLLLEFGVHWSTTWTLDALRQTKVFRYRAYGRRQAEDAPLSGELQPSEE</sequence>
<evidence type="ECO:0000256" key="6">
    <source>
        <dbReference type="ARBA" id="ARBA00023136"/>
    </source>
</evidence>
<dbReference type="InterPro" id="IPR044772">
    <property type="entry name" value="NO3_transporter"/>
</dbReference>
<evidence type="ECO:0000256" key="1">
    <source>
        <dbReference type="ARBA" id="ARBA00004141"/>
    </source>
</evidence>
<evidence type="ECO:0000256" key="7">
    <source>
        <dbReference type="SAM" id="Phobius"/>
    </source>
</evidence>
<evidence type="ECO:0000313" key="10">
    <source>
        <dbReference type="Proteomes" id="UP001596091"/>
    </source>
</evidence>
<dbReference type="PROSITE" id="PS50850">
    <property type="entry name" value="MFS"/>
    <property type="match status" value="1"/>
</dbReference>
<dbReference type="Proteomes" id="UP001596091">
    <property type="component" value="Unassembled WGS sequence"/>
</dbReference>
<feature type="transmembrane region" description="Helical" evidence="7">
    <location>
        <begin position="277"/>
        <end position="295"/>
    </location>
</feature>
<feature type="transmembrane region" description="Helical" evidence="7">
    <location>
        <begin position="105"/>
        <end position="125"/>
    </location>
</feature>
<comment type="subcellular location">
    <subcellularLocation>
        <location evidence="1">Membrane</location>
        <topology evidence="1">Multi-pass membrane protein</topology>
    </subcellularLocation>
</comment>
<evidence type="ECO:0000313" key="9">
    <source>
        <dbReference type="EMBL" id="MFC5865054.1"/>
    </source>
</evidence>
<feature type="transmembrane region" description="Helical" evidence="7">
    <location>
        <begin position="248"/>
        <end position="265"/>
    </location>
</feature>
<keyword evidence="6 7" id="KW-0472">Membrane</keyword>
<dbReference type="RefSeq" id="WP_263332052.1">
    <property type="nucleotide sequence ID" value="NZ_JAGSYH010000001.1"/>
</dbReference>
<keyword evidence="4 7" id="KW-1133">Transmembrane helix</keyword>
<accession>A0ABW1ELC5</accession>
<evidence type="ECO:0000259" key="8">
    <source>
        <dbReference type="PROSITE" id="PS50850"/>
    </source>
</evidence>
<name>A0ABW1ELC5_9BACT</name>
<dbReference type="InterPro" id="IPR020846">
    <property type="entry name" value="MFS_dom"/>
</dbReference>
<feature type="transmembrane region" description="Helical" evidence="7">
    <location>
        <begin position="52"/>
        <end position="68"/>
    </location>
</feature>
<proteinExistence type="inferred from homology"/>
<evidence type="ECO:0000256" key="2">
    <source>
        <dbReference type="ARBA" id="ARBA00008432"/>
    </source>
</evidence>
<comment type="caution">
    <text evidence="9">The sequence shown here is derived from an EMBL/GenBank/DDBJ whole genome shotgun (WGS) entry which is preliminary data.</text>
</comment>
<dbReference type="EMBL" id="JBHSPH010000010">
    <property type="protein sequence ID" value="MFC5865054.1"/>
    <property type="molecule type" value="Genomic_DNA"/>
</dbReference>
<dbReference type="InterPro" id="IPR011701">
    <property type="entry name" value="MFS"/>
</dbReference>
<feature type="domain" description="Major facilitator superfamily (MFS) profile" evidence="8">
    <location>
        <begin position="13"/>
        <end position="389"/>
    </location>
</feature>
<evidence type="ECO:0000256" key="4">
    <source>
        <dbReference type="ARBA" id="ARBA00022989"/>
    </source>
</evidence>
<feature type="transmembrane region" description="Helical" evidence="7">
    <location>
        <begin position="80"/>
        <end position="99"/>
    </location>
</feature>
<keyword evidence="5" id="KW-0534">Nitrate assimilation</keyword>